<sequence>MLLVADKILGKATKEVTSGAVNFNLLPKLRCFQASGQSLTSIELNGTSNIEKVHVDFNTVSAL</sequence>
<protein>
    <submittedName>
        <fullName evidence="1">Uncharacterized protein</fullName>
    </submittedName>
</protein>
<gene>
    <name evidence="1" type="ORF">FBFR_04200</name>
</gene>
<organism evidence="1 2">
    <name type="scientific">Flavobacterium fryxellicola</name>
    <dbReference type="NCBI Taxonomy" id="249352"/>
    <lineage>
        <taxon>Bacteria</taxon>
        <taxon>Pseudomonadati</taxon>
        <taxon>Bacteroidota</taxon>
        <taxon>Flavobacteriia</taxon>
        <taxon>Flavobacteriales</taxon>
        <taxon>Flavobacteriaceae</taxon>
        <taxon>Flavobacterium</taxon>
    </lineage>
</organism>
<reference evidence="1 2" key="1">
    <citation type="submission" date="2016-03" db="EMBL/GenBank/DDBJ databases">
        <title>Draft genome sequence of Flavobacterium fryxellicola DSM 16209.</title>
        <authorList>
            <person name="Shin S.-K."/>
            <person name="Yi H."/>
        </authorList>
    </citation>
    <scope>NUCLEOTIDE SEQUENCE [LARGE SCALE GENOMIC DNA]</scope>
    <source>
        <strain evidence="1 2">DSM 16209</strain>
    </source>
</reference>
<evidence type="ECO:0000313" key="2">
    <source>
        <dbReference type="Proteomes" id="UP000077164"/>
    </source>
</evidence>
<dbReference type="Proteomes" id="UP000077164">
    <property type="component" value="Unassembled WGS sequence"/>
</dbReference>
<accession>A0A162P8S6</accession>
<name>A0A162P8S6_9FLAO</name>
<dbReference type="RefSeq" id="WP_066077474.1">
    <property type="nucleotide sequence ID" value="NZ_FRDK01000006.1"/>
</dbReference>
<proteinExistence type="predicted"/>
<comment type="caution">
    <text evidence="1">The sequence shown here is derived from an EMBL/GenBank/DDBJ whole genome shotgun (WGS) entry which is preliminary data.</text>
</comment>
<evidence type="ECO:0000313" key="1">
    <source>
        <dbReference type="EMBL" id="OAB29480.1"/>
    </source>
</evidence>
<keyword evidence="2" id="KW-1185">Reference proteome</keyword>
<dbReference type="AlphaFoldDB" id="A0A162P8S6"/>
<dbReference type="EMBL" id="LVJE01000008">
    <property type="protein sequence ID" value="OAB29480.1"/>
    <property type="molecule type" value="Genomic_DNA"/>
</dbReference>